<evidence type="ECO:0000313" key="3">
    <source>
        <dbReference type="EMBL" id="OWF38447.1"/>
    </source>
</evidence>
<feature type="region of interest" description="Disordered" evidence="1">
    <location>
        <begin position="453"/>
        <end position="503"/>
    </location>
</feature>
<dbReference type="PANTHER" id="PTHR21436:SF2">
    <property type="entry name" value="COILED-COIL DOMAIN-CONTAINING PROTEIN 142"/>
    <property type="match status" value="1"/>
</dbReference>
<reference evidence="3 4" key="1">
    <citation type="journal article" date="2017" name="Nat. Ecol. Evol.">
        <title>Scallop genome provides insights into evolution of bilaterian karyotype and development.</title>
        <authorList>
            <person name="Wang S."/>
            <person name="Zhang J."/>
            <person name="Jiao W."/>
            <person name="Li J."/>
            <person name="Xun X."/>
            <person name="Sun Y."/>
            <person name="Guo X."/>
            <person name="Huan P."/>
            <person name="Dong B."/>
            <person name="Zhang L."/>
            <person name="Hu X."/>
            <person name="Sun X."/>
            <person name="Wang J."/>
            <person name="Zhao C."/>
            <person name="Wang Y."/>
            <person name="Wang D."/>
            <person name="Huang X."/>
            <person name="Wang R."/>
            <person name="Lv J."/>
            <person name="Li Y."/>
            <person name="Zhang Z."/>
            <person name="Liu B."/>
            <person name="Lu W."/>
            <person name="Hui Y."/>
            <person name="Liang J."/>
            <person name="Zhou Z."/>
            <person name="Hou R."/>
            <person name="Li X."/>
            <person name="Liu Y."/>
            <person name="Li H."/>
            <person name="Ning X."/>
            <person name="Lin Y."/>
            <person name="Zhao L."/>
            <person name="Xing Q."/>
            <person name="Dou J."/>
            <person name="Li Y."/>
            <person name="Mao J."/>
            <person name="Guo H."/>
            <person name="Dou H."/>
            <person name="Li T."/>
            <person name="Mu C."/>
            <person name="Jiang W."/>
            <person name="Fu Q."/>
            <person name="Fu X."/>
            <person name="Miao Y."/>
            <person name="Liu J."/>
            <person name="Yu Q."/>
            <person name="Li R."/>
            <person name="Liao H."/>
            <person name="Li X."/>
            <person name="Kong Y."/>
            <person name="Jiang Z."/>
            <person name="Chourrout D."/>
            <person name="Li R."/>
            <person name="Bao Z."/>
        </authorList>
    </citation>
    <scope>NUCLEOTIDE SEQUENCE [LARGE SCALE GENOMIC DNA]</scope>
    <source>
        <strain evidence="3 4">PY_sf001</strain>
    </source>
</reference>
<dbReference type="STRING" id="6573.A0A210PPP9"/>
<name>A0A210PPP9_MIZYE</name>
<feature type="compositionally biased region" description="Low complexity" evidence="1">
    <location>
        <begin position="465"/>
        <end position="474"/>
    </location>
</feature>
<feature type="compositionally biased region" description="Basic and acidic residues" evidence="1">
    <location>
        <begin position="938"/>
        <end position="951"/>
    </location>
</feature>
<dbReference type="EMBL" id="NEDP02005567">
    <property type="protein sequence ID" value="OWF38447.1"/>
    <property type="molecule type" value="Genomic_DNA"/>
</dbReference>
<sequence length="999" mass="113184">MDARDMAAYLGYEQTNVATSDYVESGNIEIPSTDTSKDMVDNDTRDLEETQTSKRPYRSYFTQQSTASNVIETTFEVPDAEETLKLLRKPFQIKNPGYHVCKRSPDHNSISFMHCRHVLGLGKQYEALRRIMEERARLEFLRDCMFRIKSVSAFVQDLETLVQNEYRTFYAITHQCVNESPMTKLYCLNALCEDLRTHIGHWNSIKQRIHTSKWLQPMIGRLYIDVEHVRKALFTLYNSAIYWMEKLIIIGFQVFSHSNLAGLSQEVLWNITRGLEDFNNILNSLPKSRYKPCVIINSLQSDWCYRSSKSDPSLTNFPGFLANSAKAIPFSKILNIIASERSKYAALATHRFFTCNEEFMKILNSGKIPAYVWNDEVQSQNHSMTHGQDTSDYHTASGSLTSISGAVLRVGPIRAPDLSQKPAPLTDFASQEQHFANTFLFIVCSSTHLLRKSESHSKSKHKSSRSQSVNKSVSIQKPPVGQETPVLSRSDSKRKTVSWGDSDDGSIRTQLVNRYMDTLWKCFGKALEQRFHEPAWCSRKSPESGGLGSVVFCNATLIAVIRNMIEHVCLKDMFPVTSVSPMLGLARKFHTMSAMASWDTNMCEVLGSRLSDKCYPCPLAGGDYSTRTGMLLRDTYQPLFSILQEDLKDLSETGKDATVLVPKQDLDLYHTTSIVCRLMTNCQVAHNWCIHKSQAFLASWAVGNFLLVTQTDLKLLADETKKALYQSRIFSGKSISKPSQAEQQMIIYLEEITQQMSSADSQLQTLSGSSMKIFCENCEKMADENFKKSMPVGKAWKKKTAPELPTEHSLYIEHALEAILEPVVEGVSKLRQTAQLSAISMATTSLCESWKNFILKEKIKFSYIGAYQLGIDLNFVKRWLSEYISNSDVRQSILDLSVFRYLSGAVMVLKKQPYRKGGGRLFREPCSSEDLSCGDMEAVPRDNKNSDRSPDAETDIDNPTDESDIRYVQNIDDWLALRVQGGAKTWRFSLCLNTPATNQ</sequence>
<feature type="compositionally biased region" description="Basic and acidic residues" evidence="1">
    <location>
        <begin position="35"/>
        <end position="52"/>
    </location>
</feature>
<feature type="domain" description="Coiled-coil protein 142 C-terminal" evidence="2">
    <location>
        <begin position="519"/>
        <end position="946"/>
    </location>
</feature>
<dbReference type="OrthoDB" id="6579237at2759"/>
<feature type="compositionally biased region" description="Acidic residues" evidence="1">
    <location>
        <begin position="952"/>
        <end position="961"/>
    </location>
</feature>
<dbReference type="Pfam" id="PF14923">
    <property type="entry name" value="CCDC142"/>
    <property type="match status" value="1"/>
</dbReference>
<protein>
    <recommendedName>
        <fullName evidence="2">Coiled-coil protein 142 C-terminal domain-containing protein</fullName>
    </recommendedName>
</protein>
<evidence type="ECO:0000256" key="1">
    <source>
        <dbReference type="SAM" id="MobiDB-lite"/>
    </source>
</evidence>
<dbReference type="AlphaFoldDB" id="A0A210PPP9"/>
<comment type="caution">
    <text evidence="3">The sequence shown here is derived from an EMBL/GenBank/DDBJ whole genome shotgun (WGS) entry which is preliminary data.</text>
</comment>
<dbReference type="InterPro" id="IPR055350">
    <property type="entry name" value="CCDC142_C"/>
</dbReference>
<dbReference type="PANTHER" id="PTHR21436">
    <property type="entry name" value="COILED-COIL DOMAIN-CONTAINING PROTEIN 142"/>
    <property type="match status" value="1"/>
</dbReference>
<accession>A0A210PPP9</accession>
<gene>
    <name evidence="3" type="ORF">KP79_PYT17772</name>
</gene>
<evidence type="ECO:0000313" key="4">
    <source>
        <dbReference type="Proteomes" id="UP000242188"/>
    </source>
</evidence>
<proteinExistence type="predicted"/>
<organism evidence="3 4">
    <name type="scientific">Mizuhopecten yessoensis</name>
    <name type="common">Japanese scallop</name>
    <name type="synonym">Patinopecten yessoensis</name>
    <dbReference type="NCBI Taxonomy" id="6573"/>
    <lineage>
        <taxon>Eukaryota</taxon>
        <taxon>Metazoa</taxon>
        <taxon>Spiralia</taxon>
        <taxon>Lophotrochozoa</taxon>
        <taxon>Mollusca</taxon>
        <taxon>Bivalvia</taxon>
        <taxon>Autobranchia</taxon>
        <taxon>Pteriomorphia</taxon>
        <taxon>Pectinida</taxon>
        <taxon>Pectinoidea</taxon>
        <taxon>Pectinidae</taxon>
        <taxon>Mizuhopecten</taxon>
    </lineage>
</organism>
<evidence type="ECO:0000259" key="2">
    <source>
        <dbReference type="Pfam" id="PF14923"/>
    </source>
</evidence>
<keyword evidence="4" id="KW-1185">Reference proteome</keyword>
<dbReference type="InterPro" id="IPR026700">
    <property type="entry name" value="CCDC142"/>
</dbReference>
<feature type="region of interest" description="Disordered" evidence="1">
    <location>
        <begin position="933"/>
        <end position="961"/>
    </location>
</feature>
<feature type="region of interest" description="Disordered" evidence="1">
    <location>
        <begin position="27"/>
        <end position="54"/>
    </location>
</feature>
<dbReference type="Proteomes" id="UP000242188">
    <property type="component" value="Unassembled WGS sequence"/>
</dbReference>